<evidence type="ECO:0000313" key="1">
    <source>
        <dbReference type="EMBL" id="KTF07753.1"/>
    </source>
</evidence>
<proteinExistence type="predicted"/>
<dbReference type="EMBL" id="AYSL01000353">
    <property type="protein sequence ID" value="KTF07753.1"/>
    <property type="molecule type" value="Genomic_DNA"/>
</dbReference>
<gene>
    <name evidence="1" type="ORF">MGSAQ_000749</name>
</gene>
<name>A0A1B6NWI8_9ZZZZ</name>
<comment type="caution">
    <text evidence="1">The sequence shown here is derived from an EMBL/GenBank/DDBJ whole genome shotgun (WGS) entry which is preliminary data.</text>
</comment>
<accession>A0A1B6NWI8</accession>
<protein>
    <submittedName>
        <fullName evidence="1">Uncharacterized protein</fullName>
    </submittedName>
</protein>
<dbReference type="AlphaFoldDB" id="A0A1B6NWI8"/>
<sequence length="44" mass="4878">MRGQGGGLEIALTGDTYENIFLAAQNFSRQLEEKLPELGRPRIS</sequence>
<reference evidence="1" key="1">
    <citation type="submission" date="2013-11" db="EMBL/GenBank/DDBJ databases">
        <title>Microbial diversity, functional groups and degradation webs in Northern and Southern Mediterranean and Red Sea marine crude oil polluted sites.</title>
        <authorList>
            <person name="Daffonchio D."/>
            <person name="Mapelli F."/>
            <person name="Ferrer M."/>
            <person name="Richter M."/>
            <person name="Cherif A."/>
            <person name="Malkawi H.I."/>
            <person name="Yakimov M.M."/>
            <person name="Abdel-Fattah Y.R."/>
            <person name="Blaghen M."/>
            <person name="Golyshin P.N."/>
            <person name="Kalogerakis N."/>
            <person name="Boon N."/>
            <person name="Magagnini M."/>
            <person name="Fava F."/>
        </authorList>
    </citation>
    <scope>NUCLEOTIDE SEQUENCE</scope>
</reference>
<organism evidence="1">
    <name type="scientific">marine sediment metagenome</name>
    <dbReference type="NCBI Taxonomy" id="412755"/>
    <lineage>
        <taxon>unclassified sequences</taxon>
        <taxon>metagenomes</taxon>
        <taxon>ecological metagenomes</taxon>
    </lineage>
</organism>